<dbReference type="InterPro" id="IPR032675">
    <property type="entry name" value="LRR_dom_sf"/>
</dbReference>
<dbReference type="GO" id="GO:0019005">
    <property type="term" value="C:SCF ubiquitin ligase complex"/>
    <property type="evidence" value="ECO:0007669"/>
    <property type="project" value="TreeGrafter"/>
</dbReference>
<protein>
    <recommendedName>
        <fullName evidence="2">DNA repair protein rhp7 treble clef domain-containing protein</fullName>
    </recommendedName>
</protein>
<dbReference type="AlphaFoldDB" id="A0A2N3MYU6"/>
<feature type="compositionally biased region" description="Polar residues" evidence="1">
    <location>
        <begin position="77"/>
        <end position="97"/>
    </location>
</feature>
<evidence type="ECO:0000313" key="3">
    <source>
        <dbReference type="EMBL" id="PKS05357.1"/>
    </source>
</evidence>
<dbReference type="SUPFAM" id="SSF52047">
    <property type="entry name" value="RNI-like"/>
    <property type="match status" value="1"/>
</dbReference>
<dbReference type="STRING" id="41688.A0A2N3MYU6"/>
<feature type="compositionally biased region" description="Gly residues" evidence="1">
    <location>
        <begin position="1"/>
        <end position="11"/>
    </location>
</feature>
<comment type="caution">
    <text evidence="3">The sequence shown here is derived from an EMBL/GenBank/DDBJ whole genome shotgun (WGS) entry which is preliminary data.</text>
</comment>
<keyword evidence="4" id="KW-1185">Reference proteome</keyword>
<dbReference type="InterPro" id="IPR006553">
    <property type="entry name" value="Leu-rich_rpt_Cys-con_subtyp"/>
</dbReference>
<feature type="region of interest" description="Disordered" evidence="1">
    <location>
        <begin position="213"/>
        <end position="238"/>
    </location>
</feature>
<name>A0A2N3MYU6_9PEZI</name>
<evidence type="ECO:0000313" key="4">
    <source>
        <dbReference type="Proteomes" id="UP000233524"/>
    </source>
</evidence>
<evidence type="ECO:0000259" key="2">
    <source>
        <dbReference type="Pfam" id="PF23550"/>
    </source>
</evidence>
<dbReference type="Pfam" id="PF23550">
    <property type="entry name" value="zf_Tbcl_Rhp7"/>
    <property type="match status" value="1"/>
</dbReference>
<feature type="domain" description="DNA repair protein rhp7 treble clef" evidence="2">
    <location>
        <begin position="176"/>
        <end position="210"/>
    </location>
</feature>
<sequence length="656" mass="72241">MAEQGNQGGANGQDTSQPGRGQGRRGRQASERENITGPRTALSDFLSTYNISSRHIRRNLQRQGPGRGRATRADSPPSGNENGSGDETANGDESNPSAPVANGQDGDGDEGEDEPLARPTRRAKKAASKKSTPVKKPSPPVKKPQKRKRSDDKSDAFSDGDDSVKDFMSMLRSRAGQVDHCELCLKKFTITPYTKTGPNGGLLCADCGRVMKGDKKPEPKKPLPKPKPSMKALGKRRQMKSQIMSGTFKIGAKSLTTLCVETLARNVDMVESLGDMAPHLVDKVAKRLSKRRLVDSGTLTLFLQPSTEELKIYDAAKLTEEDFISCFSICQNLRLLKFRNGIHFNDSVLSYLVSRHTTPEHISIHGSNLISDKAWVEFLAAKGTHLNTLKVHFTDKSFGEDVLAAVVKYCPQLKSLSLQHIARLSSKGIAILSGLKNIEHLSLQLNDKIIEGACEELVPHIGKNLKTLSFRRALNCNDDLLCAIHDTCRNLVKLRLTECSYFTDEGFANMFTGWANPALEYVDLSKCRHMDATEARNPESGIGFGSNALKALMSHSGELIRYLNLDSARYISAETFEEVFREGIVYPKLEYLEVSFCGTVTDYIIEGIFKACPALKELVVFGCMLVRGLVKVPRGKLLIGVPNVRGMIIEGEEDYF</sequence>
<dbReference type="VEuPathDB" id="FungiDB:jhhlp_008731"/>
<dbReference type="EMBL" id="NLAX01001623">
    <property type="protein sequence ID" value="PKS05357.1"/>
    <property type="molecule type" value="Genomic_DNA"/>
</dbReference>
<dbReference type="OrthoDB" id="1924287at2759"/>
<dbReference type="Proteomes" id="UP000233524">
    <property type="component" value="Unassembled WGS sequence"/>
</dbReference>
<dbReference type="GO" id="GO:0031146">
    <property type="term" value="P:SCF-dependent proteasomal ubiquitin-dependent protein catabolic process"/>
    <property type="evidence" value="ECO:0007669"/>
    <property type="project" value="TreeGrafter"/>
</dbReference>
<dbReference type="SMART" id="SM00367">
    <property type="entry name" value="LRR_CC"/>
    <property type="match status" value="5"/>
</dbReference>
<dbReference type="InParanoid" id="A0A2N3MYU6"/>
<accession>A0A2N3MYU6</accession>
<proteinExistence type="predicted"/>
<dbReference type="PANTHER" id="PTHR13318">
    <property type="entry name" value="PARTNER OF PAIRED, ISOFORM B-RELATED"/>
    <property type="match status" value="1"/>
</dbReference>
<dbReference type="Gene3D" id="3.80.10.10">
    <property type="entry name" value="Ribonuclease Inhibitor"/>
    <property type="match status" value="2"/>
</dbReference>
<dbReference type="InterPro" id="IPR056451">
    <property type="entry name" value="Znf_Tbcl_Rhp7"/>
</dbReference>
<dbReference type="PANTHER" id="PTHR13318:SF234">
    <property type="entry name" value="RNI-LIKE PROTEIN"/>
    <property type="match status" value="1"/>
</dbReference>
<feature type="compositionally biased region" description="Basic residues" evidence="1">
    <location>
        <begin position="119"/>
        <end position="128"/>
    </location>
</feature>
<dbReference type="FunCoup" id="A0A2N3MYU6">
    <property type="interactions" value="31"/>
</dbReference>
<dbReference type="FunFam" id="3.80.10.10:FF:000601">
    <property type="entry name" value="DNA repair protein Rad7, protein"/>
    <property type="match status" value="1"/>
</dbReference>
<evidence type="ECO:0000256" key="1">
    <source>
        <dbReference type="SAM" id="MobiDB-lite"/>
    </source>
</evidence>
<gene>
    <name evidence="3" type="ORF">jhhlp_008731</name>
</gene>
<organism evidence="3 4">
    <name type="scientific">Lomentospora prolificans</name>
    <dbReference type="NCBI Taxonomy" id="41688"/>
    <lineage>
        <taxon>Eukaryota</taxon>
        <taxon>Fungi</taxon>
        <taxon>Dikarya</taxon>
        <taxon>Ascomycota</taxon>
        <taxon>Pezizomycotina</taxon>
        <taxon>Sordariomycetes</taxon>
        <taxon>Hypocreomycetidae</taxon>
        <taxon>Microascales</taxon>
        <taxon>Microascaceae</taxon>
        <taxon>Lomentospora</taxon>
    </lineage>
</organism>
<feature type="region of interest" description="Disordered" evidence="1">
    <location>
        <begin position="1"/>
        <end position="163"/>
    </location>
</feature>
<reference evidence="3 4" key="1">
    <citation type="journal article" date="2017" name="G3 (Bethesda)">
        <title>First Draft Genome Sequence of the Pathogenic Fungus Lomentospora prolificans (Formerly Scedosporium prolificans).</title>
        <authorList>
            <person name="Luo R."/>
            <person name="Zimin A."/>
            <person name="Workman R."/>
            <person name="Fan Y."/>
            <person name="Pertea G."/>
            <person name="Grossman N."/>
            <person name="Wear M.P."/>
            <person name="Jia B."/>
            <person name="Miller H."/>
            <person name="Casadevall A."/>
            <person name="Timp W."/>
            <person name="Zhang S.X."/>
            <person name="Salzberg S.L."/>
        </authorList>
    </citation>
    <scope>NUCLEOTIDE SEQUENCE [LARGE SCALE GENOMIC DNA]</scope>
    <source>
        <strain evidence="3 4">JHH-5317</strain>
    </source>
</reference>